<feature type="transmembrane region" description="Helical" evidence="1">
    <location>
        <begin position="20"/>
        <end position="45"/>
    </location>
</feature>
<evidence type="ECO:0000313" key="2">
    <source>
        <dbReference type="EMBL" id="XBH14787.1"/>
    </source>
</evidence>
<gene>
    <name evidence="2" type="ORF">P8936_06425</name>
</gene>
<evidence type="ECO:0008006" key="3">
    <source>
        <dbReference type="Google" id="ProtNLM"/>
    </source>
</evidence>
<sequence length="164" mass="19640">MAFHTTVHTLQVILGWLAKMAAIWFAISVISITLILFAVHAWSLLLRLKVKMDEFDRTMPLPLFDRRRKKHPKFNLRLTRRQFSRTEGEMFEKLDHAIDYLIDTYDLRKFSGIRNELLPDEFIAAQRLLQCRAEMLKEYTPLPSLSYLLKRRLAYLMNRRQTWV</sequence>
<reference evidence="2" key="1">
    <citation type="submission" date="2023-03" db="EMBL/GenBank/DDBJ databases">
        <title>Edaphobacter sp.</title>
        <authorList>
            <person name="Huber K.J."/>
            <person name="Papendorf J."/>
            <person name="Pilke C."/>
            <person name="Bunk B."/>
            <person name="Sproeer C."/>
            <person name="Pester M."/>
        </authorList>
    </citation>
    <scope>NUCLEOTIDE SEQUENCE</scope>
    <source>
        <strain evidence="2">DSM 109920</strain>
    </source>
</reference>
<name>A0AAU7DBS1_9BACT</name>
<dbReference type="EMBL" id="CP121195">
    <property type="protein sequence ID" value="XBH14787.1"/>
    <property type="molecule type" value="Genomic_DNA"/>
</dbReference>
<evidence type="ECO:0000256" key="1">
    <source>
        <dbReference type="SAM" id="Phobius"/>
    </source>
</evidence>
<keyword evidence="1" id="KW-1133">Transmembrane helix</keyword>
<dbReference type="RefSeq" id="WP_348270060.1">
    <property type="nucleotide sequence ID" value="NZ_CP121195.1"/>
</dbReference>
<keyword evidence="1" id="KW-0812">Transmembrane</keyword>
<protein>
    <recommendedName>
        <fullName evidence="3">DUF4760 domain-containing protein</fullName>
    </recommendedName>
</protein>
<proteinExistence type="predicted"/>
<organism evidence="2">
    <name type="scientific">Edaphobacter paludis</name>
    <dbReference type="NCBI Taxonomy" id="3035702"/>
    <lineage>
        <taxon>Bacteria</taxon>
        <taxon>Pseudomonadati</taxon>
        <taxon>Acidobacteriota</taxon>
        <taxon>Terriglobia</taxon>
        <taxon>Terriglobales</taxon>
        <taxon>Acidobacteriaceae</taxon>
        <taxon>Edaphobacter</taxon>
    </lineage>
</organism>
<accession>A0AAU7DBS1</accession>
<dbReference type="AlphaFoldDB" id="A0AAU7DBS1"/>
<keyword evidence="1" id="KW-0472">Membrane</keyword>